<reference evidence="3 4" key="2">
    <citation type="submission" date="2024-07" db="EMBL/GenBank/DDBJ databases">
        <authorList>
            <person name="Akdeniz Z."/>
        </authorList>
    </citation>
    <scope>NUCLEOTIDE SEQUENCE [LARGE SCALE GENOMIC DNA]</scope>
</reference>
<keyword evidence="1" id="KW-0732">Signal</keyword>
<accession>A0AA86NLV8</accession>
<dbReference type="EMBL" id="CAXDID020000210">
    <property type="protein sequence ID" value="CAL6056434.1"/>
    <property type="molecule type" value="Genomic_DNA"/>
</dbReference>
<name>A0AA86NLV8_9EUKA</name>
<gene>
    <name evidence="2" type="ORF">HINF_LOCUS10287</name>
    <name evidence="3" type="ORF">HINF_LOCUS47022</name>
</gene>
<sequence length="245" mass="29578">MHLSKQLQLYYYLIIIFIQFASPDTYKTEHFFNKNGKSCVQKQLHARSLQILCLVEYKYKLLSITLIKDSRDAMLVEQPQVPKSYSRSVTMQSHKLWELKVYLNYFWIQIKEISIELDQITVIVLKYPILMYIIITQQKEIVGEDNNKYSCWCDMQYTVTIPDFMNFYFSYNKKMLKHCLKVVRCYINTKQKCHLYLSASSCFPLLKSFQLIRQICYNKEKTLKRYTEHKQNRLTFLIIIKRFVL</sequence>
<evidence type="ECO:0000313" key="4">
    <source>
        <dbReference type="Proteomes" id="UP001642409"/>
    </source>
</evidence>
<dbReference type="EMBL" id="CATOUU010000260">
    <property type="protein sequence ID" value="CAI9922642.1"/>
    <property type="molecule type" value="Genomic_DNA"/>
</dbReference>
<organism evidence="2">
    <name type="scientific">Hexamita inflata</name>
    <dbReference type="NCBI Taxonomy" id="28002"/>
    <lineage>
        <taxon>Eukaryota</taxon>
        <taxon>Metamonada</taxon>
        <taxon>Diplomonadida</taxon>
        <taxon>Hexamitidae</taxon>
        <taxon>Hexamitinae</taxon>
        <taxon>Hexamita</taxon>
    </lineage>
</organism>
<comment type="caution">
    <text evidence="2">The sequence shown here is derived from an EMBL/GenBank/DDBJ whole genome shotgun (WGS) entry which is preliminary data.</text>
</comment>
<dbReference type="Proteomes" id="UP001642409">
    <property type="component" value="Unassembled WGS sequence"/>
</dbReference>
<protein>
    <submittedName>
        <fullName evidence="3">Hypothetical_protein</fullName>
    </submittedName>
</protein>
<reference evidence="2" key="1">
    <citation type="submission" date="2023-06" db="EMBL/GenBank/DDBJ databases">
        <authorList>
            <person name="Kurt Z."/>
        </authorList>
    </citation>
    <scope>NUCLEOTIDE SEQUENCE</scope>
</reference>
<keyword evidence="4" id="KW-1185">Reference proteome</keyword>
<dbReference type="AlphaFoldDB" id="A0AA86NLV8"/>
<feature type="signal peptide" evidence="1">
    <location>
        <begin position="1"/>
        <end position="23"/>
    </location>
</feature>
<feature type="chain" id="PRO_5041712859" evidence="1">
    <location>
        <begin position="24"/>
        <end position="245"/>
    </location>
</feature>
<evidence type="ECO:0000313" key="3">
    <source>
        <dbReference type="EMBL" id="CAL6056434.1"/>
    </source>
</evidence>
<evidence type="ECO:0000313" key="2">
    <source>
        <dbReference type="EMBL" id="CAI9922642.1"/>
    </source>
</evidence>
<evidence type="ECO:0000256" key="1">
    <source>
        <dbReference type="SAM" id="SignalP"/>
    </source>
</evidence>
<proteinExistence type="predicted"/>